<name>A0ABN9GFH3_9NEOB</name>
<evidence type="ECO:0000313" key="1">
    <source>
        <dbReference type="EMBL" id="CAI9608188.1"/>
    </source>
</evidence>
<comment type="caution">
    <text evidence="1">The sequence shown here is derived from an EMBL/GenBank/DDBJ whole genome shotgun (WGS) entry which is preliminary data.</text>
</comment>
<proteinExistence type="predicted"/>
<dbReference type="EMBL" id="CATNWA010018570">
    <property type="protein sequence ID" value="CAI9608188.1"/>
    <property type="molecule type" value="Genomic_DNA"/>
</dbReference>
<organism evidence="1 2">
    <name type="scientific">Staurois parvus</name>
    <dbReference type="NCBI Taxonomy" id="386267"/>
    <lineage>
        <taxon>Eukaryota</taxon>
        <taxon>Metazoa</taxon>
        <taxon>Chordata</taxon>
        <taxon>Craniata</taxon>
        <taxon>Vertebrata</taxon>
        <taxon>Euteleostomi</taxon>
        <taxon>Amphibia</taxon>
        <taxon>Batrachia</taxon>
        <taxon>Anura</taxon>
        <taxon>Neobatrachia</taxon>
        <taxon>Ranoidea</taxon>
        <taxon>Ranidae</taxon>
        <taxon>Staurois</taxon>
    </lineage>
</organism>
<reference evidence="1" key="1">
    <citation type="submission" date="2023-05" db="EMBL/GenBank/DDBJ databases">
        <authorList>
            <person name="Stuckert A."/>
        </authorList>
    </citation>
    <scope>NUCLEOTIDE SEQUENCE</scope>
</reference>
<gene>
    <name evidence="1" type="ORF">SPARVUS_LOCUS14060651</name>
</gene>
<evidence type="ECO:0000313" key="2">
    <source>
        <dbReference type="Proteomes" id="UP001162483"/>
    </source>
</evidence>
<protein>
    <submittedName>
        <fullName evidence="1">Uncharacterized protein</fullName>
    </submittedName>
</protein>
<keyword evidence="2" id="KW-1185">Reference proteome</keyword>
<dbReference type="Proteomes" id="UP001162483">
    <property type="component" value="Unassembled WGS sequence"/>
</dbReference>
<accession>A0ABN9GFH3</accession>
<sequence length="139" mass="16101">MERTNPVRDKDAINLQHKTGCIEFSEDCKEKEMSYSESLEPSSMQALQFIRTELLKTQKSISDLQTERRLLRKQLSCWNGTVQVLQETQEDNHCKIEAHIRTLAASSDCLRKELEELRQNVQGILYFSKIKQKNGPSIS</sequence>